<evidence type="ECO:0000256" key="1">
    <source>
        <dbReference type="PROSITE-ProRule" id="PRU00339"/>
    </source>
</evidence>
<dbReference type="EMBL" id="AUZJ01000019">
    <property type="protein sequence ID" value="ERF61036.1"/>
    <property type="molecule type" value="Genomic_DNA"/>
</dbReference>
<feature type="transmembrane region" description="Helical" evidence="2">
    <location>
        <begin position="6"/>
        <end position="23"/>
    </location>
</feature>
<evidence type="ECO:0000313" key="4">
    <source>
        <dbReference type="EMBL" id="ERF61036.1"/>
    </source>
</evidence>
<dbReference type="SMART" id="SM00028">
    <property type="entry name" value="TPR"/>
    <property type="match status" value="6"/>
</dbReference>
<feature type="repeat" description="TPR" evidence="1">
    <location>
        <begin position="136"/>
        <end position="169"/>
    </location>
</feature>
<evidence type="ECO:0000256" key="2">
    <source>
        <dbReference type="SAM" id="Phobius"/>
    </source>
</evidence>
<dbReference type="Gene3D" id="1.25.40.10">
    <property type="entry name" value="Tetratricopeptide repeat domain"/>
    <property type="match status" value="3"/>
</dbReference>
<keyword evidence="1" id="KW-0802">TPR repeat</keyword>
<protein>
    <submittedName>
        <fullName evidence="4">Restriction endonuclease</fullName>
    </submittedName>
</protein>
<dbReference type="PATRIC" id="fig|1125725.3.peg.970"/>
<dbReference type="Pfam" id="PF14559">
    <property type="entry name" value="TPR_19"/>
    <property type="match status" value="1"/>
</dbReference>
<dbReference type="Pfam" id="PF13432">
    <property type="entry name" value="TPR_16"/>
    <property type="match status" value="2"/>
</dbReference>
<dbReference type="OrthoDB" id="366548at2"/>
<dbReference type="InterPro" id="IPR019734">
    <property type="entry name" value="TPR_rpt"/>
</dbReference>
<dbReference type="GO" id="GO:0003677">
    <property type="term" value="F:DNA binding"/>
    <property type="evidence" value="ECO:0007669"/>
    <property type="project" value="InterPro"/>
</dbReference>
<evidence type="ECO:0000313" key="5">
    <source>
        <dbReference type="Proteomes" id="UP000016412"/>
    </source>
</evidence>
<proteinExistence type="predicted"/>
<dbReference type="AlphaFoldDB" id="U1FNH2"/>
<organism evidence="4 5">
    <name type="scientific">Treponema socranskii subsp. socranskii VPI DR56BR1116 = ATCC 35536</name>
    <dbReference type="NCBI Taxonomy" id="1125725"/>
    <lineage>
        <taxon>Bacteria</taxon>
        <taxon>Pseudomonadati</taxon>
        <taxon>Spirochaetota</taxon>
        <taxon>Spirochaetia</taxon>
        <taxon>Spirochaetales</taxon>
        <taxon>Treponemataceae</taxon>
        <taxon>Treponema</taxon>
    </lineage>
</organism>
<feature type="domain" description="Restriction endonuclease type IV Mrr" evidence="3">
    <location>
        <begin position="337"/>
        <end position="447"/>
    </location>
</feature>
<dbReference type="InterPro" id="IPR007560">
    <property type="entry name" value="Restrct_endonuc_IV_Mrr"/>
</dbReference>
<comment type="caution">
    <text evidence="4">The sequence shown here is derived from an EMBL/GenBank/DDBJ whole genome shotgun (WGS) entry which is preliminary data.</text>
</comment>
<feature type="repeat" description="TPR" evidence="1">
    <location>
        <begin position="170"/>
        <end position="203"/>
    </location>
</feature>
<dbReference type="SUPFAM" id="SSF48452">
    <property type="entry name" value="TPR-like"/>
    <property type="match status" value="2"/>
</dbReference>
<dbReference type="RefSeq" id="WP_021329997.1">
    <property type="nucleotide sequence ID" value="NZ_AUZJ01000019.1"/>
</dbReference>
<dbReference type="GO" id="GO:0004519">
    <property type="term" value="F:endonuclease activity"/>
    <property type="evidence" value="ECO:0007669"/>
    <property type="project" value="UniProtKB-KW"/>
</dbReference>
<dbReference type="PROSITE" id="PS50005">
    <property type="entry name" value="TPR"/>
    <property type="match status" value="2"/>
</dbReference>
<dbReference type="PANTHER" id="PTHR44523">
    <property type="entry name" value="TETRATRICOPEPTIDE REPEAT PROTEIN 13"/>
    <property type="match status" value="1"/>
</dbReference>
<keyword evidence="2" id="KW-0812">Transmembrane</keyword>
<dbReference type="STRING" id="1125725.HMPREF1325_0177"/>
<dbReference type="GO" id="GO:0009307">
    <property type="term" value="P:DNA restriction-modification system"/>
    <property type="evidence" value="ECO:0007669"/>
    <property type="project" value="InterPro"/>
</dbReference>
<dbReference type="PANTHER" id="PTHR44523:SF1">
    <property type="entry name" value="TETRATRICOPEPTIDE REPEAT PROTEIN 13"/>
    <property type="match status" value="1"/>
</dbReference>
<keyword evidence="4" id="KW-0255">Endonuclease</keyword>
<dbReference type="Pfam" id="PF04471">
    <property type="entry name" value="Mrr_cat"/>
    <property type="match status" value="1"/>
</dbReference>
<name>U1FNH2_TRESO</name>
<dbReference type="eggNOG" id="COG0457">
    <property type="taxonomic scope" value="Bacteria"/>
</dbReference>
<evidence type="ECO:0000259" key="3">
    <source>
        <dbReference type="Pfam" id="PF04471"/>
    </source>
</evidence>
<keyword evidence="2" id="KW-0472">Membrane</keyword>
<dbReference type="Proteomes" id="UP000016412">
    <property type="component" value="Unassembled WGS sequence"/>
</dbReference>
<dbReference type="InterPro" id="IPR011990">
    <property type="entry name" value="TPR-like_helical_dom_sf"/>
</dbReference>
<reference evidence="4 5" key="1">
    <citation type="submission" date="2013-08" db="EMBL/GenBank/DDBJ databases">
        <authorList>
            <person name="Durkin A.S."/>
            <person name="Haft D.R."/>
            <person name="McCorrison J."/>
            <person name="Torralba M."/>
            <person name="Gillis M."/>
            <person name="Haft D.H."/>
            <person name="Methe B."/>
            <person name="Sutton G."/>
            <person name="Nelson K.E."/>
        </authorList>
    </citation>
    <scope>NUCLEOTIDE SEQUENCE [LARGE SCALE GENOMIC DNA]</scope>
    <source>
        <strain evidence="4 5">VPI DR56BR1116</strain>
    </source>
</reference>
<accession>U1FNH2</accession>
<keyword evidence="2" id="KW-1133">Transmembrane helix</keyword>
<keyword evidence="4" id="KW-0378">Hydrolase</keyword>
<gene>
    <name evidence="4" type="ORF">HMPREF1325_0177</name>
</gene>
<keyword evidence="4" id="KW-0540">Nuclease</keyword>
<sequence length="454" mass="51260">MEPIQIAVIAALIAFIAGLLLFLTKSVLAPKRAENILKLIKQKKLSAAEKLAKQILAKEPKNYLVHYYLGKAYLAENRAELALMEYKTVSENAVFGDDIAEVPFRKNLAALYLQCNQDENALREFLLLTKLEPENADAYYSAGKIYEKQNRTDTALTLFRKTVALDKRRAEAHASLALILANAKQFAEAKKEIDLALSLNPEAYSNYYYLGKILKENKDYAGAVKAFEKAQRSTEYRERSLIERGISLMLAGRPDSALIDLSRAVELDKAGIKQETLHARYCMAACFEVLRQIDNAIAQWEIIYKKNHAFRDVAAKLAKYKDIQTNDALKDYLTCGNEDFTAMCAKLTQNALSFAVQRSDAAKWGCQIIATERDGDWMSVRKQLYLLRFYRFSDPLEDSVVRQALDDLKGTNCSRAYIFSSSDFSRSARTFAEGRPVELIGKEQLEQALKKSGV</sequence>